<evidence type="ECO:0000313" key="2">
    <source>
        <dbReference type="Proteomes" id="UP000694918"/>
    </source>
</evidence>
<dbReference type="GeneID" id="105133205"/>
<reference evidence="3" key="1">
    <citation type="submission" date="2025-08" db="UniProtKB">
        <authorList>
            <consortium name="RefSeq"/>
        </authorList>
    </citation>
    <scope>IDENTIFICATION</scope>
</reference>
<gene>
    <name evidence="3" type="primary">LOC105133205</name>
</gene>
<dbReference type="InterPro" id="IPR038859">
    <property type="entry name" value="RHL1"/>
</dbReference>
<dbReference type="GO" id="GO:0003677">
    <property type="term" value="F:DNA binding"/>
    <property type="evidence" value="ECO:0007669"/>
    <property type="project" value="UniProtKB-KW"/>
</dbReference>
<evidence type="ECO:0000256" key="1">
    <source>
        <dbReference type="SAM" id="MobiDB-lite"/>
    </source>
</evidence>
<evidence type="ECO:0000313" key="3">
    <source>
        <dbReference type="RefSeq" id="XP_011035384.1"/>
    </source>
</evidence>
<feature type="region of interest" description="Disordered" evidence="1">
    <location>
        <begin position="198"/>
        <end position="355"/>
    </location>
</feature>
<name>A0AAJ6XY52_POPEU</name>
<keyword evidence="3" id="KW-0238">DNA-binding</keyword>
<dbReference type="Proteomes" id="UP000694918">
    <property type="component" value="Unplaced"/>
</dbReference>
<dbReference type="AlphaFoldDB" id="A0AAJ6XY52"/>
<proteinExistence type="predicted"/>
<protein>
    <submittedName>
        <fullName evidence="3">DNA-binding protein RHL1 isoform X2</fullName>
    </submittedName>
</protein>
<feature type="compositionally biased region" description="Basic and acidic residues" evidence="1">
    <location>
        <begin position="198"/>
        <end position="207"/>
    </location>
</feature>
<organism evidence="2 3">
    <name type="scientific">Populus euphratica</name>
    <name type="common">Euphrates poplar</name>
    <dbReference type="NCBI Taxonomy" id="75702"/>
    <lineage>
        <taxon>Eukaryota</taxon>
        <taxon>Viridiplantae</taxon>
        <taxon>Streptophyta</taxon>
        <taxon>Embryophyta</taxon>
        <taxon>Tracheophyta</taxon>
        <taxon>Spermatophyta</taxon>
        <taxon>Magnoliopsida</taxon>
        <taxon>eudicotyledons</taxon>
        <taxon>Gunneridae</taxon>
        <taxon>Pentapetalae</taxon>
        <taxon>rosids</taxon>
        <taxon>fabids</taxon>
        <taxon>Malpighiales</taxon>
        <taxon>Salicaceae</taxon>
        <taxon>Saliceae</taxon>
        <taxon>Populus</taxon>
    </lineage>
</organism>
<keyword evidence="2" id="KW-1185">Reference proteome</keyword>
<sequence>MVKSKKTEASNSNRENPDVLERKRLKKLAITSNIVSDAQVKAPYSLNPSKTVAKHHGKDIIRKSQRKNRFLFSFPGLLAPINGGGKIGELKDLSSKNPVLYLDFPQGQMKLFGTILHPKNRYLTLQFSRSGKNVMCEDYFDHMIIFSEAWWIGTKEENPEELKLDFPNELFEGKGVECDFKGGAGAGSVNKQVVQKSDGTKYVKEESSETELDDDLSDINNDFKDLKETTPIRQSARTSGKKFKFTEVSSGDDSAERSPDALGVEEEEEEKKEAPRNSRKSSSSKDSDQKLQKTDLKRKIDLVEAPRKRGTVTEGKKAGTGSKAKKKVNEVEDDDIEEFSSSSQGTEESDEDWEA</sequence>
<feature type="compositionally biased region" description="Basic and acidic residues" evidence="1">
    <location>
        <begin position="221"/>
        <end position="230"/>
    </location>
</feature>
<feature type="compositionally biased region" description="Acidic residues" evidence="1">
    <location>
        <begin position="208"/>
        <end position="217"/>
    </location>
</feature>
<dbReference type="PANTHER" id="PTHR35698:SF2">
    <property type="entry name" value="DNA-BINDING PROTEIN RHL1"/>
    <property type="match status" value="1"/>
</dbReference>
<accession>A0AAJ6XY52</accession>
<feature type="compositionally biased region" description="Basic and acidic residues" evidence="1">
    <location>
        <begin position="283"/>
        <end position="307"/>
    </location>
</feature>
<dbReference type="GO" id="GO:0042023">
    <property type="term" value="P:DNA endoreduplication"/>
    <property type="evidence" value="ECO:0007669"/>
    <property type="project" value="InterPro"/>
</dbReference>
<dbReference type="RefSeq" id="XP_011035384.1">
    <property type="nucleotide sequence ID" value="XM_011037082.1"/>
</dbReference>
<dbReference type="PANTHER" id="PTHR35698">
    <property type="entry name" value="DNA-BINDING PROTEIN RHL1"/>
    <property type="match status" value="1"/>
</dbReference>